<organism evidence="2">
    <name type="scientific">Trypanosoma congolense (strain IL3000)</name>
    <dbReference type="NCBI Taxonomy" id="1068625"/>
    <lineage>
        <taxon>Eukaryota</taxon>
        <taxon>Discoba</taxon>
        <taxon>Euglenozoa</taxon>
        <taxon>Kinetoplastea</taxon>
        <taxon>Metakinetoplastina</taxon>
        <taxon>Trypanosomatida</taxon>
        <taxon>Trypanosomatidae</taxon>
        <taxon>Trypanosoma</taxon>
        <taxon>Nannomonas</taxon>
    </lineage>
</organism>
<dbReference type="InterPro" id="IPR037151">
    <property type="entry name" value="AlkB-like_sf"/>
</dbReference>
<reference evidence="2" key="1">
    <citation type="journal article" date="2012" name="Proc. Natl. Acad. Sci. U.S.A.">
        <title>Antigenic diversity is generated by distinct evolutionary mechanisms in African trypanosome species.</title>
        <authorList>
            <person name="Jackson A.P."/>
            <person name="Berry A."/>
            <person name="Aslett M."/>
            <person name="Allison H.C."/>
            <person name="Burton P."/>
            <person name="Vavrova-Anderson J."/>
            <person name="Brown R."/>
            <person name="Browne H."/>
            <person name="Corton N."/>
            <person name="Hauser H."/>
            <person name="Gamble J."/>
            <person name="Gilderthorp R."/>
            <person name="Marcello L."/>
            <person name="McQuillan J."/>
            <person name="Otto T.D."/>
            <person name="Quail M.A."/>
            <person name="Sanders M.J."/>
            <person name="van Tonder A."/>
            <person name="Ginger M.L."/>
            <person name="Field M.C."/>
            <person name="Barry J.D."/>
            <person name="Hertz-Fowler C."/>
            <person name="Berriman M."/>
        </authorList>
    </citation>
    <scope>NUCLEOTIDE SEQUENCE</scope>
    <source>
        <strain evidence="2">IL3000</strain>
    </source>
</reference>
<dbReference type="GO" id="GO:0005759">
    <property type="term" value="C:mitochondrial matrix"/>
    <property type="evidence" value="ECO:0007669"/>
    <property type="project" value="TreeGrafter"/>
</dbReference>
<gene>
    <name evidence="2" type="ORF">TCIL3000_7_1030</name>
</gene>
<dbReference type="EMBL" id="HE575320">
    <property type="protein sequence ID" value="CCC91302.1"/>
    <property type="molecule type" value="Genomic_DNA"/>
</dbReference>
<proteinExistence type="predicted"/>
<dbReference type="SUPFAM" id="SSF51197">
    <property type="entry name" value="Clavaminate synthase-like"/>
    <property type="match status" value="1"/>
</dbReference>
<dbReference type="GO" id="GO:0006974">
    <property type="term" value="P:DNA damage response"/>
    <property type="evidence" value="ECO:0007669"/>
    <property type="project" value="InterPro"/>
</dbReference>
<evidence type="ECO:0000313" key="2">
    <source>
        <dbReference type="EMBL" id="CCC91302.1"/>
    </source>
</evidence>
<dbReference type="InterPro" id="IPR032870">
    <property type="entry name" value="ALKBH7-like"/>
</dbReference>
<dbReference type="PROSITE" id="PS51471">
    <property type="entry name" value="FE2OG_OXY"/>
    <property type="match status" value="1"/>
</dbReference>
<sequence length="465" mass="51530">MTATHNDVVKVEKVLGSPRELTRVRFRCRRCLLRVATYISPIENYIVAPGSYQPLGLIALNCGIQTGSSPFHIRQALRANTTLPDAALELFYSSKLPFTLIFGNGSVADVFHPLKEKFMEVATVNGGPTGYVCIVPVSDHSLWKGGLPSNSGAPMIYLLSCKGDAVLRALSAVFQPPTIGADMAVINNILQPSMCDSMGHENSTNLAPHSSDDVESNYSVKNIDKARNVECVAVPQIRGLYIISNFLTPLEHNTIWKELKGEGASAYAIEKLARRDVAHFNRRFYYGINLVGAAGVDANPKPSFYDWMIRRMRNEDSRVKVLNYPLVPHAPTFDQLTVNFYNYTDTKGKSAPGIAHHVDSHSAFDDCVAIVSLGSHTVIEFSRHDRPPETVAPLNVLVAPCSLLLMTGEARYCWTHCISEKREDVVSDRTPPLPRSDRVSLTWRCGRTNRHNREDCICRALCDAK</sequence>
<dbReference type="InterPro" id="IPR027450">
    <property type="entry name" value="AlkB-like"/>
</dbReference>
<dbReference type="PANTHER" id="PTHR21052:SF0">
    <property type="entry name" value="ALPHA-KETOGLUTARATE-DEPENDENT DIOXYGENASE ALKB HOMOLOG 7, MITOCHONDRIAL"/>
    <property type="match status" value="1"/>
</dbReference>
<evidence type="ECO:0000259" key="1">
    <source>
        <dbReference type="PROSITE" id="PS51471"/>
    </source>
</evidence>
<feature type="domain" description="Fe2OG dioxygenase" evidence="1">
    <location>
        <begin position="332"/>
        <end position="447"/>
    </location>
</feature>
<dbReference type="VEuPathDB" id="TriTrypDB:TcIL3000_7_1030"/>
<dbReference type="AlphaFoldDB" id="G0UPJ1"/>
<protein>
    <recommendedName>
        <fullName evidence="1">Fe2OG dioxygenase domain-containing protein</fullName>
    </recommendedName>
</protein>
<dbReference type="Pfam" id="PF13532">
    <property type="entry name" value="2OG-FeII_Oxy_2"/>
    <property type="match status" value="1"/>
</dbReference>
<dbReference type="Gene3D" id="2.60.120.590">
    <property type="entry name" value="Alpha-ketoglutarate-dependent dioxygenase AlkB-like"/>
    <property type="match status" value="1"/>
</dbReference>
<dbReference type="InterPro" id="IPR005123">
    <property type="entry name" value="Oxoglu/Fe-dep_dioxygenase_dom"/>
</dbReference>
<dbReference type="GO" id="GO:0006631">
    <property type="term" value="P:fatty acid metabolic process"/>
    <property type="evidence" value="ECO:0007669"/>
    <property type="project" value="TreeGrafter"/>
</dbReference>
<name>G0UPJ1_TRYCI</name>
<dbReference type="PANTHER" id="PTHR21052">
    <property type="entry name" value="SPERMATOGENESIS ASSOCIATED 11-RELATED"/>
    <property type="match status" value="1"/>
</dbReference>
<accession>G0UPJ1</accession>